<name>A0A9P7VNN6_9AGAR</name>
<keyword evidence="2" id="KW-1185">Reference proteome</keyword>
<dbReference type="Gene3D" id="3.80.10.10">
    <property type="entry name" value="Ribonuclease Inhibitor"/>
    <property type="match status" value="1"/>
</dbReference>
<dbReference type="RefSeq" id="XP_043037302.1">
    <property type="nucleotide sequence ID" value="XM_043178356.1"/>
</dbReference>
<proteinExistence type="predicted"/>
<comment type="caution">
    <text evidence="1">The sequence shown here is derived from an EMBL/GenBank/DDBJ whole genome shotgun (WGS) entry which is preliminary data.</text>
</comment>
<gene>
    <name evidence="1" type="ORF">BT62DRAFT_1033482</name>
</gene>
<reference evidence="1" key="1">
    <citation type="submission" date="2020-11" db="EMBL/GenBank/DDBJ databases">
        <title>Adaptations for nitrogen fixation in a non-lichenized fungal sporocarp promotes dispersal by wood-feeding termites.</title>
        <authorList>
            <consortium name="DOE Joint Genome Institute"/>
            <person name="Koch R.A."/>
            <person name="Yoon G."/>
            <person name="Arayal U."/>
            <person name="Lail K."/>
            <person name="Amirebrahimi M."/>
            <person name="Labutti K."/>
            <person name="Lipzen A."/>
            <person name="Riley R."/>
            <person name="Barry K."/>
            <person name="Henrissat B."/>
            <person name="Grigoriev I.V."/>
            <person name="Herr J.R."/>
            <person name="Aime M.C."/>
        </authorList>
    </citation>
    <scope>NUCLEOTIDE SEQUENCE</scope>
    <source>
        <strain evidence="1">MCA 3950</strain>
    </source>
</reference>
<protein>
    <recommendedName>
        <fullName evidence="3">F-box domain-containing protein</fullName>
    </recommendedName>
</protein>
<dbReference type="OrthoDB" id="3365698at2759"/>
<evidence type="ECO:0000313" key="1">
    <source>
        <dbReference type="EMBL" id="KAG7443802.1"/>
    </source>
</evidence>
<organism evidence="1 2">
    <name type="scientific">Guyanagaster necrorhizus</name>
    <dbReference type="NCBI Taxonomy" id="856835"/>
    <lineage>
        <taxon>Eukaryota</taxon>
        <taxon>Fungi</taxon>
        <taxon>Dikarya</taxon>
        <taxon>Basidiomycota</taxon>
        <taxon>Agaricomycotina</taxon>
        <taxon>Agaricomycetes</taxon>
        <taxon>Agaricomycetidae</taxon>
        <taxon>Agaricales</taxon>
        <taxon>Marasmiineae</taxon>
        <taxon>Physalacriaceae</taxon>
        <taxon>Guyanagaster</taxon>
    </lineage>
</organism>
<dbReference type="InterPro" id="IPR032675">
    <property type="entry name" value="LRR_dom_sf"/>
</dbReference>
<dbReference type="GeneID" id="66100644"/>
<dbReference type="Proteomes" id="UP000812287">
    <property type="component" value="Unassembled WGS sequence"/>
</dbReference>
<dbReference type="SUPFAM" id="SSF52047">
    <property type="entry name" value="RNI-like"/>
    <property type="match status" value="1"/>
</dbReference>
<sequence length="371" mass="42023">MSIQSSGYTPQAWALMTECIAPTSQRWKSLSLCVSSPESIRGLLNISGHLPMLESLYFAMYNHHPQDYFDTALSRIFRSVPLLRSVTIAGDFFAELSLPLHQLTSINFDSGLGQTSDKSLFYGCIVQGTELKSFTFHSMSDGCSDMRKFSAPLPEITHLNIRQLSPGYDIPTGLKYCTFPALEDLTLFDCLKQQSSQLRDIVHELGMISELLKRSKPRLRSFAVYRPLPLPVLNDIAMRMFTSLTDLVIAVNEKTSTEIVQRLAEPSFAPCLQRLSLHICFPVRYLFEDDYLHPMAISRHKCGLKSLVLSIPDSNALRSYRLPVNSDWKEHLLQVYKLKEAGLGVTFFSLNKTDFFNDEVAFNGLANWLDR</sequence>
<evidence type="ECO:0000313" key="2">
    <source>
        <dbReference type="Proteomes" id="UP000812287"/>
    </source>
</evidence>
<dbReference type="AlphaFoldDB" id="A0A9P7VNN6"/>
<evidence type="ECO:0008006" key="3">
    <source>
        <dbReference type="Google" id="ProtNLM"/>
    </source>
</evidence>
<dbReference type="EMBL" id="MU250543">
    <property type="protein sequence ID" value="KAG7443802.1"/>
    <property type="molecule type" value="Genomic_DNA"/>
</dbReference>
<accession>A0A9P7VNN6</accession>